<dbReference type="OrthoDB" id="73040at2"/>
<proteinExistence type="predicted"/>
<reference evidence="2" key="1">
    <citation type="submission" date="2018-12" db="EMBL/GenBank/DDBJ databases">
        <title>Bacillus chawlae sp. nov., Bacillus glennii sp. nov., and Bacillus saganii sp. nov. Isolated from the Vehicle Assembly Building at Kennedy Space Center where the Viking Spacecraft were Assembled.</title>
        <authorList>
            <person name="Seuylemezian A."/>
            <person name="Vaishampayan P."/>
        </authorList>
    </citation>
    <scope>NUCLEOTIDE SEQUENCE [LARGE SCALE GENOMIC DNA]</scope>
    <source>
        <strain evidence="2">DSM 13966</strain>
    </source>
</reference>
<dbReference type="Pfam" id="PF21172">
    <property type="entry name" value="CueP"/>
    <property type="match status" value="1"/>
</dbReference>
<dbReference type="Proteomes" id="UP000279911">
    <property type="component" value="Unassembled WGS sequence"/>
</dbReference>
<name>A0A427TU08_9BACI</name>
<sequence length="89" mass="9588">MKLLGVALLAAGLLAGCSGGEESAKTDQKQQDIREMVNDYSKGKVKGHNASITSHELIIAKGEGDKQVIDLSEEEFFVSIAPYEDQTHP</sequence>
<accession>A0A427TU08</accession>
<dbReference type="EMBL" id="RSFW01000010">
    <property type="protein sequence ID" value="RSD27887.1"/>
    <property type="molecule type" value="Genomic_DNA"/>
</dbReference>
<evidence type="ECO:0000313" key="1">
    <source>
        <dbReference type="EMBL" id="RSD27887.1"/>
    </source>
</evidence>
<organism evidence="1 2">
    <name type="scientific">Mesobacillus subterraneus</name>
    <dbReference type="NCBI Taxonomy" id="285983"/>
    <lineage>
        <taxon>Bacteria</taxon>
        <taxon>Bacillati</taxon>
        <taxon>Bacillota</taxon>
        <taxon>Bacilli</taxon>
        <taxon>Bacillales</taxon>
        <taxon>Bacillaceae</taxon>
        <taxon>Mesobacillus</taxon>
    </lineage>
</organism>
<gene>
    <name evidence="1" type="ORF">EJA10_08590</name>
</gene>
<protein>
    <submittedName>
        <fullName evidence="1">Uncharacterized protein</fullName>
    </submittedName>
</protein>
<comment type="caution">
    <text evidence="1">The sequence shown here is derived from an EMBL/GenBank/DDBJ whole genome shotgun (WGS) entry which is preliminary data.</text>
</comment>
<dbReference type="PROSITE" id="PS51257">
    <property type="entry name" value="PROKAR_LIPOPROTEIN"/>
    <property type="match status" value="1"/>
</dbReference>
<dbReference type="InterPro" id="IPR047808">
    <property type="entry name" value="CueP-like"/>
</dbReference>
<dbReference type="Gene3D" id="2.60.40.3700">
    <property type="match status" value="1"/>
</dbReference>
<evidence type="ECO:0000313" key="2">
    <source>
        <dbReference type="Proteomes" id="UP000279911"/>
    </source>
</evidence>
<dbReference type="AlphaFoldDB" id="A0A427TU08"/>